<evidence type="ECO:0000256" key="1">
    <source>
        <dbReference type="ARBA" id="ARBA00022676"/>
    </source>
</evidence>
<dbReference type="Gene3D" id="3.90.550.10">
    <property type="entry name" value="Spore Coat Polysaccharide Biosynthesis Protein SpsA, Chain A"/>
    <property type="match status" value="1"/>
</dbReference>
<reference evidence="3 4" key="1">
    <citation type="submission" date="2016-01" db="EMBL/GenBank/DDBJ databases">
        <authorList>
            <person name="Peeters C."/>
        </authorList>
    </citation>
    <scope>NUCLEOTIDE SEQUENCE [LARGE SCALE GENOMIC DNA]</scope>
    <source>
        <strain evidence="3">LMG 29315</strain>
    </source>
</reference>
<name>A0A658QZF6_9BURK</name>
<dbReference type="AlphaFoldDB" id="A0A658QZF6"/>
<gene>
    <name evidence="3" type="ORF">AWB72_03432</name>
</gene>
<sequence>MTTKLISFFAVRDAHASFENHRRYCARRGYAHEYVDASGIGWTHLRTVLKYQTLLRRLRASAEGDLVLLLTQDCLIVRDIACEALLGAGRDHITVSMGDAETDTVIGAFQLWRNTAASREAVERLCARAKFGASAASESELLRATSPFGYMACFDGVHPVTPAAWHIDPTWTQWRAFTIALADIPDAPPNQPVHADLRDLFAEHINDCQSRARPYLSLPPPSAPNSAESAYEALNPDAPVALVMLYTPNIRAYGEIAERNLRRYCARHGYALHLYRDVPSDAGHGASGNWLKPWVLRRHLPSHEWVFWIDADVLVIDQSMPLDTLLANRDRVIAMDMSWQFNSGIMGFRRTQANLDVLAEVEEAIGGVADKSSTYASGGDQEAFIKVLTRHGMASDADLIDCITLNTPYQLQRPDSFMVHYMHMWPSLRALAMHCGDLASQINER</sequence>
<dbReference type="PANTHER" id="PTHR31306:SF4">
    <property type="entry name" value="ALPHA-1,2-GALACTOSYLTRANSFERASE"/>
    <property type="match status" value="1"/>
</dbReference>
<dbReference type="InterPro" id="IPR029044">
    <property type="entry name" value="Nucleotide-diphossugar_trans"/>
</dbReference>
<dbReference type="PANTHER" id="PTHR31306">
    <property type="entry name" value="ALPHA-1,6-MANNOSYLTRANSFERASE MNN11-RELATED"/>
    <property type="match status" value="1"/>
</dbReference>
<dbReference type="Proteomes" id="UP000198263">
    <property type="component" value="Unassembled WGS sequence"/>
</dbReference>
<evidence type="ECO:0000313" key="3">
    <source>
        <dbReference type="EMBL" id="SAL35387.1"/>
    </source>
</evidence>
<dbReference type="SUPFAM" id="SSF53448">
    <property type="entry name" value="Nucleotide-diphospho-sugar transferases"/>
    <property type="match status" value="1"/>
</dbReference>
<evidence type="ECO:0000256" key="2">
    <source>
        <dbReference type="ARBA" id="ARBA00022679"/>
    </source>
</evidence>
<organism evidence="3 4">
    <name type="scientific">Caballeronia concitans</name>
    <dbReference type="NCBI Taxonomy" id="1777133"/>
    <lineage>
        <taxon>Bacteria</taxon>
        <taxon>Pseudomonadati</taxon>
        <taxon>Pseudomonadota</taxon>
        <taxon>Betaproteobacteria</taxon>
        <taxon>Burkholderiales</taxon>
        <taxon>Burkholderiaceae</taxon>
        <taxon>Caballeronia</taxon>
    </lineage>
</organism>
<keyword evidence="4" id="KW-1185">Reference proteome</keyword>
<dbReference type="InterPro" id="IPR008630">
    <property type="entry name" value="Glyco_trans_34"/>
</dbReference>
<accession>A0A658QZF6</accession>
<keyword evidence="2 3" id="KW-0808">Transferase</keyword>
<proteinExistence type="predicted"/>
<dbReference type="EMBL" id="FCNV02000007">
    <property type="protein sequence ID" value="SAL35387.1"/>
    <property type="molecule type" value="Genomic_DNA"/>
</dbReference>
<evidence type="ECO:0000313" key="4">
    <source>
        <dbReference type="Proteomes" id="UP000198263"/>
    </source>
</evidence>
<dbReference type="GO" id="GO:0016020">
    <property type="term" value="C:membrane"/>
    <property type="evidence" value="ECO:0007669"/>
    <property type="project" value="InterPro"/>
</dbReference>
<dbReference type="GO" id="GO:0016757">
    <property type="term" value="F:glycosyltransferase activity"/>
    <property type="evidence" value="ECO:0007669"/>
    <property type="project" value="UniProtKB-KW"/>
</dbReference>
<dbReference type="Pfam" id="PF05637">
    <property type="entry name" value="Glyco_transf_34"/>
    <property type="match status" value="1"/>
</dbReference>
<protein>
    <submittedName>
        <fullName evidence="3">Galactosyl transferase GMA12/MNN10 domain protein</fullName>
    </submittedName>
</protein>
<comment type="caution">
    <text evidence="3">The sequence shown here is derived from an EMBL/GenBank/DDBJ whole genome shotgun (WGS) entry which is preliminary data.</text>
</comment>
<keyword evidence="1" id="KW-0328">Glycosyltransferase</keyword>
<dbReference type="OrthoDB" id="8829532at2"/>
<dbReference type="RefSeq" id="WP_040049065.1">
    <property type="nucleotide sequence ID" value="NZ_FCNV02000007.1"/>
</dbReference>
<dbReference type="GO" id="GO:0006487">
    <property type="term" value="P:protein N-linked glycosylation"/>
    <property type="evidence" value="ECO:0007669"/>
    <property type="project" value="TreeGrafter"/>
</dbReference>